<dbReference type="AlphaFoldDB" id="V6SI69"/>
<dbReference type="PANTHER" id="PTHR43316">
    <property type="entry name" value="HYDROLASE, HALOACID DELAHOGENASE-RELATED"/>
    <property type="match status" value="1"/>
</dbReference>
<dbReference type="OrthoDB" id="9797415at2"/>
<dbReference type="PRINTS" id="PR00413">
    <property type="entry name" value="HADHALOGNASE"/>
</dbReference>
<dbReference type="Gene3D" id="1.10.150.660">
    <property type="match status" value="1"/>
</dbReference>
<dbReference type="Proteomes" id="UP000018004">
    <property type="component" value="Unassembled WGS sequence"/>
</dbReference>
<dbReference type="PATRIC" id="fig|1341181.4.peg.2930"/>
<evidence type="ECO:0000313" key="2">
    <source>
        <dbReference type="EMBL" id="ESU25967.1"/>
    </source>
</evidence>
<proteinExistence type="predicted"/>
<protein>
    <submittedName>
        <fullName evidence="2">Haloacid dehalogenase</fullName>
    </submittedName>
</protein>
<dbReference type="SUPFAM" id="SSF56784">
    <property type="entry name" value="HAD-like"/>
    <property type="match status" value="1"/>
</dbReference>
<dbReference type="InterPro" id="IPR006439">
    <property type="entry name" value="HAD-SF_hydro_IA"/>
</dbReference>
<accession>V6SI69</accession>
<dbReference type="EMBL" id="AVGG01000022">
    <property type="protein sequence ID" value="ESU25967.1"/>
    <property type="molecule type" value="Genomic_DNA"/>
</dbReference>
<dbReference type="STRING" id="1341181.FLJC2902T_29800"/>
<dbReference type="NCBIfam" id="TIGR01549">
    <property type="entry name" value="HAD-SF-IA-v1"/>
    <property type="match status" value="1"/>
</dbReference>
<evidence type="ECO:0000313" key="3">
    <source>
        <dbReference type="Proteomes" id="UP000018004"/>
    </source>
</evidence>
<dbReference type="eggNOG" id="COG1011">
    <property type="taxonomic scope" value="Bacteria"/>
</dbReference>
<name>V6SI69_9FLAO</name>
<keyword evidence="1" id="KW-0378">Hydrolase</keyword>
<sequence length="212" mass="24631">MKYLLLDVSGTLLYKPVLFKKIEDVLFDFGYVIPISKIKYHHKLLSETIHFPDRTDEIFYNFFNSELLLSLGVIPNPIILKTLFSSCSYLPWEKYEDTIVLEDFPLPIGILSNFNNSLENKLHQFFGTVFLDIFISEVVGFAKPSIEFYKYALNKLELLPEEIIYVGDSYKLDFKPANELGITTLVIDRDGFYPESKTTIRSLFDLKNKLVK</sequence>
<dbReference type="InterPro" id="IPR023214">
    <property type="entry name" value="HAD_sf"/>
</dbReference>
<dbReference type="InterPro" id="IPR051540">
    <property type="entry name" value="S-2-haloacid_dehalogenase"/>
</dbReference>
<dbReference type="InterPro" id="IPR036412">
    <property type="entry name" value="HAD-like_sf"/>
</dbReference>
<dbReference type="GO" id="GO:0016787">
    <property type="term" value="F:hydrolase activity"/>
    <property type="evidence" value="ECO:0007669"/>
    <property type="project" value="UniProtKB-KW"/>
</dbReference>
<dbReference type="Gene3D" id="3.40.50.1000">
    <property type="entry name" value="HAD superfamily/HAD-like"/>
    <property type="match status" value="1"/>
</dbReference>
<keyword evidence="3" id="KW-1185">Reference proteome</keyword>
<organism evidence="2 3">
    <name type="scientific">Flavobacterium limnosediminis JC2902</name>
    <dbReference type="NCBI Taxonomy" id="1341181"/>
    <lineage>
        <taxon>Bacteria</taxon>
        <taxon>Pseudomonadati</taxon>
        <taxon>Bacteroidota</taxon>
        <taxon>Flavobacteriia</taxon>
        <taxon>Flavobacteriales</taxon>
        <taxon>Flavobacteriaceae</taxon>
        <taxon>Flavobacterium</taxon>
    </lineage>
</organism>
<dbReference type="Pfam" id="PF13419">
    <property type="entry name" value="HAD_2"/>
    <property type="match status" value="1"/>
</dbReference>
<dbReference type="InterPro" id="IPR041492">
    <property type="entry name" value="HAD_2"/>
</dbReference>
<gene>
    <name evidence="2" type="ORF">FLJC2902T_29800</name>
</gene>
<comment type="caution">
    <text evidence="2">The sequence shown here is derived from an EMBL/GenBank/DDBJ whole genome shotgun (WGS) entry which is preliminary data.</text>
</comment>
<dbReference type="RefSeq" id="WP_023580520.1">
    <property type="nucleotide sequence ID" value="NZ_AVGG01000022.1"/>
</dbReference>
<reference evidence="2 3" key="1">
    <citation type="submission" date="2013-08" db="EMBL/GenBank/DDBJ databases">
        <title>Flavobacterium limnosediminis JC2902 genome sequencing.</title>
        <authorList>
            <person name="Lee K."/>
            <person name="Yi H."/>
            <person name="Park S."/>
            <person name="Chun J."/>
        </authorList>
    </citation>
    <scope>NUCLEOTIDE SEQUENCE [LARGE SCALE GENOMIC DNA]</scope>
    <source>
        <strain evidence="2 3">JC2902</strain>
    </source>
</reference>
<evidence type="ECO:0000256" key="1">
    <source>
        <dbReference type="ARBA" id="ARBA00022801"/>
    </source>
</evidence>